<dbReference type="CDD" id="cd11577">
    <property type="entry name" value="GH71"/>
    <property type="match status" value="1"/>
</dbReference>
<feature type="compositionally biased region" description="Low complexity" evidence="1">
    <location>
        <begin position="9"/>
        <end position="19"/>
    </location>
</feature>
<sequence length="480" mass="51784">MSGCGGSSDGDSGDSASSSPVLTVGTESVPLPFDLPASAVLRASEKKVFAHYFSPYPISFDNAPSSQDNYATQFLSPSGESGIHQAYGGMLRDRPVPRPPISDPNWMNLDYRTEVRQAKSAGLDGFTVDLLDLDGPQWGRFLNLLSATEAVDPAFDLVLTPDGASDDIGRSPQRLADALAGVGRRAPIYHLADGRLVVAPVAPEREGAQWWKTFVDVMKADHGIDVALVPTFVANFGQNVDDFAPFSYGLSRWGWWSPSTNSLEGMREIADGARSRGKAYTEAVTVQSYRPYAQSFWEAGGLANLMATWQGAIAEQADAVQMVTWNDYSESTQFAPSLGNDHVPLDISSYYLTWYKTGHQPKIVRNVLYLANRSQFVNAKPSRQTALAVAQPGDAPVDQVEVVGFLAGPGVVRIHVGARTYEYKADAGIRSFQVPLGTGPISAELLVDGKSIAEVASAHEVNAAPTTQDLTYYFSSSSRQ</sequence>
<dbReference type="EMBL" id="JAAXPC010000001">
    <property type="protein sequence ID" value="NKY00455.1"/>
    <property type="molecule type" value="Genomic_DNA"/>
</dbReference>
<name>A0A846WF81_9ACTN</name>
<accession>A0A846WF81</accession>
<dbReference type="Gene3D" id="3.20.20.80">
    <property type="entry name" value="Glycosidases"/>
    <property type="match status" value="1"/>
</dbReference>
<dbReference type="GO" id="GO:0051118">
    <property type="term" value="F:glucan endo-1,3-alpha-glucosidase activity"/>
    <property type="evidence" value="ECO:0007669"/>
    <property type="project" value="InterPro"/>
</dbReference>
<comment type="caution">
    <text evidence="2">The sequence shown here is derived from an EMBL/GenBank/DDBJ whole genome shotgun (WGS) entry which is preliminary data.</text>
</comment>
<dbReference type="Pfam" id="PF03659">
    <property type="entry name" value="Glyco_hydro_71"/>
    <property type="match status" value="1"/>
</dbReference>
<evidence type="ECO:0000256" key="1">
    <source>
        <dbReference type="SAM" id="MobiDB-lite"/>
    </source>
</evidence>
<gene>
    <name evidence="2" type="ORF">HGA05_02530</name>
</gene>
<reference evidence="2 3" key="1">
    <citation type="submission" date="2020-04" db="EMBL/GenBank/DDBJ databases">
        <title>MicrobeNet Type strains.</title>
        <authorList>
            <person name="Nicholson A.C."/>
        </authorList>
    </citation>
    <scope>NUCLEOTIDE SEQUENCE [LARGE SCALE GENOMIC DNA]</scope>
    <source>
        <strain evidence="2 3">ATCC BAA-14</strain>
    </source>
</reference>
<dbReference type="AlphaFoldDB" id="A0A846WF81"/>
<evidence type="ECO:0008006" key="4">
    <source>
        <dbReference type="Google" id="ProtNLM"/>
    </source>
</evidence>
<dbReference type="Proteomes" id="UP000563898">
    <property type="component" value="Unassembled WGS sequence"/>
</dbReference>
<feature type="region of interest" description="Disordered" evidence="1">
    <location>
        <begin position="1"/>
        <end position="23"/>
    </location>
</feature>
<protein>
    <recommendedName>
        <fullName evidence="4">Glycosyl hydrolase family 71</fullName>
    </recommendedName>
</protein>
<evidence type="ECO:0000313" key="3">
    <source>
        <dbReference type="Proteomes" id="UP000563898"/>
    </source>
</evidence>
<dbReference type="InterPro" id="IPR005197">
    <property type="entry name" value="Glyco_hydro_71"/>
</dbReference>
<organism evidence="2 3">
    <name type="scientific">Gordonia polyisoprenivorans</name>
    <dbReference type="NCBI Taxonomy" id="84595"/>
    <lineage>
        <taxon>Bacteria</taxon>
        <taxon>Bacillati</taxon>
        <taxon>Actinomycetota</taxon>
        <taxon>Actinomycetes</taxon>
        <taxon>Mycobacteriales</taxon>
        <taxon>Gordoniaceae</taxon>
        <taxon>Gordonia</taxon>
    </lineage>
</organism>
<proteinExistence type="predicted"/>
<evidence type="ECO:0000313" key="2">
    <source>
        <dbReference type="EMBL" id="NKY00455.1"/>
    </source>
</evidence>
<dbReference type="RefSeq" id="WP_168436245.1">
    <property type="nucleotide sequence ID" value="NZ_JAAXPC010000001.1"/>
</dbReference>